<dbReference type="Proteomes" id="UP000184267">
    <property type="component" value="Unassembled WGS sequence"/>
</dbReference>
<dbReference type="GO" id="GO:0016020">
    <property type="term" value="C:membrane"/>
    <property type="evidence" value="ECO:0007669"/>
    <property type="project" value="UniProtKB-SubCell"/>
</dbReference>
<accession>A0A1M2VCG5</accession>
<evidence type="ECO:0000256" key="6">
    <source>
        <dbReference type="SAM" id="Phobius"/>
    </source>
</evidence>
<protein>
    <recommendedName>
        <fullName evidence="9">Transmembrane protein</fullName>
    </recommendedName>
</protein>
<dbReference type="PANTHER" id="PTHR15549:SF26">
    <property type="entry name" value="AXIAL BUDDING PATTERN PROTEIN 2-RELATED"/>
    <property type="match status" value="1"/>
</dbReference>
<gene>
    <name evidence="7" type="ORF">TRAPUB_3782</name>
</gene>
<dbReference type="InterPro" id="IPR051694">
    <property type="entry name" value="Immunoregulatory_rcpt-like"/>
</dbReference>
<evidence type="ECO:0000256" key="3">
    <source>
        <dbReference type="ARBA" id="ARBA00022989"/>
    </source>
</evidence>
<feature type="region of interest" description="Disordered" evidence="5">
    <location>
        <begin position="225"/>
        <end position="279"/>
    </location>
</feature>
<feature type="region of interest" description="Disordered" evidence="5">
    <location>
        <begin position="311"/>
        <end position="379"/>
    </location>
</feature>
<evidence type="ECO:0000256" key="2">
    <source>
        <dbReference type="ARBA" id="ARBA00022692"/>
    </source>
</evidence>
<evidence type="ECO:0008006" key="9">
    <source>
        <dbReference type="Google" id="ProtNLM"/>
    </source>
</evidence>
<comment type="subcellular location">
    <subcellularLocation>
        <location evidence="1">Membrane</location>
        <topology evidence="1">Single-pass membrane protein</topology>
    </subcellularLocation>
</comment>
<organism evidence="7 8">
    <name type="scientific">Trametes pubescens</name>
    <name type="common">White-rot fungus</name>
    <dbReference type="NCBI Taxonomy" id="154538"/>
    <lineage>
        <taxon>Eukaryota</taxon>
        <taxon>Fungi</taxon>
        <taxon>Dikarya</taxon>
        <taxon>Basidiomycota</taxon>
        <taxon>Agaricomycotina</taxon>
        <taxon>Agaricomycetes</taxon>
        <taxon>Polyporales</taxon>
        <taxon>Polyporaceae</taxon>
        <taxon>Trametes</taxon>
    </lineage>
</organism>
<dbReference type="OMA" id="RYFRHRI"/>
<dbReference type="OrthoDB" id="3265734at2759"/>
<dbReference type="AlphaFoldDB" id="A0A1M2VCG5"/>
<evidence type="ECO:0000313" key="8">
    <source>
        <dbReference type="Proteomes" id="UP000184267"/>
    </source>
</evidence>
<dbReference type="STRING" id="154538.A0A1M2VCG5"/>
<feature type="compositionally biased region" description="Basic and acidic residues" evidence="5">
    <location>
        <begin position="319"/>
        <end position="329"/>
    </location>
</feature>
<keyword evidence="4 6" id="KW-0472">Membrane</keyword>
<evidence type="ECO:0000313" key="7">
    <source>
        <dbReference type="EMBL" id="OJT05341.1"/>
    </source>
</evidence>
<reference evidence="7 8" key="1">
    <citation type="submission" date="2016-10" db="EMBL/GenBank/DDBJ databases">
        <title>Genome sequence of the basidiomycete white-rot fungus Trametes pubescens.</title>
        <authorList>
            <person name="Makela M.R."/>
            <person name="Granchi Z."/>
            <person name="Peng M."/>
            <person name="De Vries R.P."/>
            <person name="Grigoriev I."/>
            <person name="Riley R."/>
            <person name="Hilden K."/>
        </authorList>
    </citation>
    <scope>NUCLEOTIDE SEQUENCE [LARGE SCALE GENOMIC DNA]</scope>
    <source>
        <strain evidence="7 8">FBCC735</strain>
    </source>
</reference>
<evidence type="ECO:0000256" key="5">
    <source>
        <dbReference type="SAM" id="MobiDB-lite"/>
    </source>
</evidence>
<sequence>MPDVSVDSANTTAIEYDSYGPAPWQLIQTGNNGGVFGQTLTRVEGTGGVVFRFHGTQVQVFGSITPPTDAGATATSSYTIDGGQTAAFSSASVELALVSEQDGQLFFDSGTLSDGDHVLVINVTLASTSEPYLLDFIKYAATTATATSSSTTSAAATTSASASATASVGPSHSKNIGPIVGGVVGGVLGFALLLGVGLYFFFRYFRHRISLSGRRRGGREDLVEDLIVDDKPGGSDTGPSGTSTAFRSEPSDASTPWRAGTPVLQLHPPPASSVGPDDSASQVAGRIYAAELAQQRAAGAYAYASSSALAPVSGASGADSHRSRDRKDPLPLPPPVPEEPEAVQHEDSGIRFREGALPVVPPAEVDRIEEEPPEYTPGS</sequence>
<dbReference type="EMBL" id="MNAD01001463">
    <property type="protein sequence ID" value="OJT05341.1"/>
    <property type="molecule type" value="Genomic_DNA"/>
</dbReference>
<keyword evidence="2 6" id="KW-0812">Transmembrane</keyword>
<proteinExistence type="predicted"/>
<dbReference type="Gene3D" id="2.60.120.260">
    <property type="entry name" value="Galactose-binding domain-like"/>
    <property type="match status" value="1"/>
</dbReference>
<evidence type="ECO:0000256" key="1">
    <source>
        <dbReference type="ARBA" id="ARBA00004167"/>
    </source>
</evidence>
<feature type="transmembrane region" description="Helical" evidence="6">
    <location>
        <begin position="179"/>
        <end position="202"/>
    </location>
</feature>
<comment type="caution">
    <text evidence="7">The sequence shown here is derived from an EMBL/GenBank/DDBJ whole genome shotgun (WGS) entry which is preliminary data.</text>
</comment>
<keyword evidence="3 6" id="KW-1133">Transmembrane helix</keyword>
<evidence type="ECO:0000256" key="4">
    <source>
        <dbReference type="ARBA" id="ARBA00023136"/>
    </source>
</evidence>
<dbReference type="GO" id="GO:0071944">
    <property type="term" value="C:cell periphery"/>
    <property type="evidence" value="ECO:0007669"/>
    <property type="project" value="UniProtKB-ARBA"/>
</dbReference>
<name>A0A1M2VCG5_TRAPU</name>
<keyword evidence="8" id="KW-1185">Reference proteome</keyword>
<feature type="compositionally biased region" description="Basic and acidic residues" evidence="5">
    <location>
        <begin position="342"/>
        <end position="354"/>
    </location>
</feature>
<dbReference type="PANTHER" id="PTHR15549">
    <property type="entry name" value="PAIRED IMMUNOGLOBULIN-LIKE TYPE 2 RECEPTOR"/>
    <property type="match status" value="1"/>
</dbReference>